<dbReference type="HAMAP" id="MF_01839">
    <property type="entry name" value="NO_factor_SlmA"/>
    <property type="match status" value="1"/>
</dbReference>
<organism evidence="8 9">
    <name type="scientific">Pseudohongiella spirulinae</name>
    <dbReference type="NCBI Taxonomy" id="1249552"/>
    <lineage>
        <taxon>Bacteria</taxon>
        <taxon>Pseudomonadati</taxon>
        <taxon>Pseudomonadota</taxon>
        <taxon>Gammaproteobacteria</taxon>
        <taxon>Pseudomonadales</taxon>
        <taxon>Pseudohongiellaceae</taxon>
        <taxon>Pseudohongiella</taxon>
    </lineage>
</organism>
<dbReference type="GO" id="GO:0010974">
    <property type="term" value="P:negative regulation of division septum assembly"/>
    <property type="evidence" value="ECO:0007669"/>
    <property type="project" value="InterPro"/>
</dbReference>
<dbReference type="SUPFAM" id="SSF46689">
    <property type="entry name" value="Homeodomain-like"/>
    <property type="match status" value="1"/>
</dbReference>
<proteinExistence type="inferred from homology"/>
<keyword evidence="2 5" id="KW-0132">Cell division</keyword>
<evidence type="ECO:0000256" key="6">
    <source>
        <dbReference type="PROSITE-ProRule" id="PRU00335"/>
    </source>
</evidence>
<dbReference type="Pfam" id="PF22276">
    <property type="entry name" value="SlmA-like_C"/>
    <property type="match status" value="1"/>
</dbReference>
<dbReference type="STRING" id="1249552.PS2015_2979"/>
<evidence type="ECO:0000256" key="3">
    <source>
        <dbReference type="ARBA" id="ARBA00023125"/>
    </source>
</evidence>
<evidence type="ECO:0000256" key="1">
    <source>
        <dbReference type="ARBA" id="ARBA00022490"/>
    </source>
</evidence>
<dbReference type="RefSeq" id="WP_058022981.1">
    <property type="nucleotide sequence ID" value="NZ_CP013189.1"/>
</dbReference>
<dbReference type="KEGG" id="pspi:PS2015_2979"/>
<evidence type="ECO:0000256" key="5">
    <source>
        <dbReference type="HAMAP-Rule" id="MF_01839"/>
    </source>
</evidence>
<dbReference type="Proteomes" id="UP000065641">
    <property type="component" value="Chromosome"/>
</dbReference>
<dbReference type="GO" id="GO:0051301">
    <property type="term" value="P:cell division"/>
    <property type="evidence" value="ECO:0007669"/>
    <property type="project" value="UniProtKB-KW"/>
</dbReference>
<dbReference type="PROSITE" id="PS50977">
    <property type="entry name" value="HTH_TETR_2"/>
    <property type="match status" value="1"/>
</dbReference>
<comment type="subcellular location">
    <subcellularLocation>
        <location evidence="5">Cytoplasm</location>
        <location evidence="5">Nucleoid</location>
    </subcellularLocation>
</comment>
<dbReference type="GO" id="GO:0043590">
    <property type="term" value="C:bacterial nucleoid"/>
    <property type="evidence" value="ECO:0007669"/>
    <property type="project" value="UniProtKB-UniRule"/>
</dbReference>
<dbReference type="NCBIfam" id="NF007015">
    <property type="entry name" value="PRK09480.1"/>
    <property type="match status" value="1"/>
</dbReference>
<evidence type="ECO:0000313" key="8">
    <source>
        <dbReference type="EMBL" id="ALO47606.1"/>
    </source>
</evidence>
<dbReference type="InterPro" id="IPR001647">
    <property type="entry name" value="HTH_TetR"/>
</dbReference>
<keyword evidence="4 5" id="KW-0131">Cell cycle</keyword>
<feature type="domain" description="HTH tetR-type" evidence="7">
    <location>
        <begin position="13"/>
        <end position="73"/>
    </location>
</feature>
<dbReference type="Gene3D" id="1.10.357.10">
    <property type="entry name" value="Tetracycline Repressor, domain 2"/>
    <property type="match status" value="1"/>
</dbReference>
<dbReference type="PANTHER" id="PTHR43479">
    <property type="entry name" value="ACREF/ENVCD OPERON REPRESSOR-RELATED"/>
    <property type="match status" value="1"/>
</dbReference>
<dbReference type="InterPro" id="IPR036271">
    <property type="entry name" value="Tet_transcr_reg_TetR-rel_C_sf"/>
</dbReference>
<dbReference type="InterPro" id="IPR050624">
    <property type="entry name" value="HTH-type_Tx_Regulator"/>
</dbReference>
<evidence type="ECO:0000256" key="4">
    <source>
        <dbReference type="ARBA" id="ARBA00023306"/>
    </source>
</evidence>
<reference evidence="9" key="1">
    <citation type="submission" date="2015-11" db="EMBL/GenBank/DDBJ databases">
        <authorList>
            <person name="Kim K.M."/>
        </authorList>
    </citation>
    <scope>NUCLEOTIDE SEQUENCE [LARGE SCALE GENOMIC DNA]</scope>
    <source>
        <strain evidence="9">KCTC 32221</strain>
    </source>
</reference>
<dbReference type="InterPro" id="IPR023769">
    <property type="entry name" value="NO_SlmA"/>
</dbReference>
<comment type="subunit">
    <text evidence="5">Homodimer. Interacts with FtsZ.</text>
</comment>
<dbReference type="InterPro" id="IPR009057">
    <property type="entry name" value="Homeodomain-like_sf"/>
</dbReference>
<dbReference type="InterPro" id="IPR054580">
    <property type="entry name" value="SlmA-like_C"/>
</dbReference>
<dbReference type="EMBL" id="CP013189">
    <property type="protein sequence ID" value="ALO47606.1"/>
    <property type="molecule type" value="Genomic_DNA"/>
</dbReference>
<dbReference type="AlphaFoldDB" id="A0A0S2KH05"/>
<dbReference type="GO" id="GO:0005737">
    <property type="term" value="C:cytoplasm"/>
    <property type="evidence" value="ECO:0007669"/>
    <property type="project" value="UniProtKB-UniRule"/>
</dbReference>
<keyword evidence="1 5" id="KW-0963">Cytoplasm</keyword>
<evidence type="ECO:0000313" key="9">
    <source>
        <dbReference type="Proteomes" id="UP000065641"/>
    </source>
</evidence>
<dbReference type="GO" id="GO:0043565">
    <property type="term" value="F:sequence-specific DNA binding"/>
    <property type="evidence" value="ECO:0007669"/>
    <property type="project" value="UniProtKB-UniRule"/>
</dbReference>
<dbReference type="PANTHER" id="PTHR43479:SF11">
    <property type="entry name" value="ACREF_ENVCD OPERON REPRESSOR-RELATED"/>
    <property type="match status" value="1"/>
</dbReference>
<comment type="function">
    <text evidence="5">Required for nucleoid occlusion (NO) phenomenon, which prevents Z-ring formation and cell division over the nucleoid. Acts as a DNA-associated cell division inhibitor that binds simultaneously chromosomal DNA and FtsZ, and disrupts the assembly of FtsZ polymers. SlmA-DNA-binding sequences (SBS) are dispersed on non-Ter regions of the chromosome, preventing FtsZ polymerization at these regions.</text>
</comment>
<gene>
    <name evidence="5" type="primary">slmA</name>
    <name evidence="8" type="ORF">PS2015_2979</name>
</gene>
<keyword evidence="9" id="KW-1185">Reference proteome</keyword>
<dbReference type="Pfam" id="PF00440">
    <property type="entry name" value="TetR_N"/>
    <property type="match status" value="1"/>
</dbReference>
<dbReference type="OrthoDB" id="9179041at2"/>
<protein>
    <recommendedName>
        <fullName evidence="5">Nucleoid occlusion factor SlmA</fullName>
    </recommendedName>
</protein>
<dbReference type="PATRIC" id="fig|1249552.3.peg.3010"/>
<feature type="DNA-binding region" description="H-T-H motif" evidence="6">
    <location>
        <begin position="36"/>
        <end position="55"/>
    </location>
</feature>
<sequence length="216" mass="24415">MNAAVHARAERKTSRKEQILQALAHMLETGPGARITTAALAREVGVSEAALYRHFPSKARMFEGLIKFIEDTLFTRINKILQDDLTTSQRCEKILTLLVTFAEKNPGMTRLMTGDALTGETDRLRARISQLFDRLEAQLKQVLREAQIREGMKPPVSPAVLANLLLASAEGRLVQFVRSEFAHKPTEHWEEQWAYLAQNLLQPFNEEAADPSPYNF</sequence>
<keyword evidence="3 5" id="KW-0238">DNA-binding</keyword>
<comment type="similarity">
    <text evidence="5">Belongs to the nucleoid occlusion factor SlmA family.</text>
</comment>
<accession>A0A0S2KH05</accession>
<dbReference type="SUPFAM" id="SSF48498">
    <property type="entry name" value="Tetracyclin repressor-like, C-terminal domain"/>
    <property type="match status" value="1"/>
</dbReference>
<evidence type="ECO:0000259" key="7">
    <source>
        <dbReference type="PROSITE" id="PS50977"/>
    </source>
</evidence>
<evidence type="ECO:0000256" key="2">
    <source>
        <dbReference type="ARBA" id="ARBA00022618"/>
    </source>
</evidence>
<name>A0A0S2KH05_9GAMM</name>